<gene>
    <name evidence="6" type="ORF">GJ699_00960</name>
</gene>
<dbReference type="AlphaFoldDB" id="A0A6I2KX40"/>
<reference evidence="6 7" key="1">
    <citation type="submission" date="2019-11" db="EMBL/GenBank/DDBJ databases">
        <title>Novel species isolated from a subtropical stream in China.</title>
        <authorList>
            <person name="Lu H."/>
        </authorList>
    </citation>
    <scope>NUCLEOTIDE SEQUENCE [LARGE SCALE GENOMIC DNA]</scope>
    <source>
        <strain evidence="6 7">FT80W</strain>
    </source>
</reference>
<keyword evidence="7" id="KW-1185">Reference proteome</keyword>
<evidence type="ECO:0000256" key="1">
    <source>
        <dbReference type="ARBA" id="ARBA00037217"/>
    </source>
</evidence>
<comment type="caution">
    <text evidence="6">The sequence shown here is derived from an EMBL/GenBank/DDBJ whole genome shotgun (WGS) entry which is preliminary data.</text>
</comment>
<dbReference type="PANTHER" id="PTHR10668:SF103">
    <property type="entry name" value="PYRIDINE NUCLEOTIDE-DISULFIDE OXIDOREDUCTASE DOMAIN-CONTAINING PROTEIN 2"/>
    <property type="match status" value="1"/>
</dbReference>
<feature type="region of interest" description="Disordered" evidence="4">
    <location>
        <begin position="561"/>
        <end position="584"/>
    </location>
</feature>
<organism evidence="6 7">
    <name type="scientific">Duganella guangzhouensis</name>
    <dbReference type="NCBI Taxonomy" id="2666084"/>
    <lineage>
        <taxon>Bacteria</taxon>
        <taxon>Pseudomonadati</taxon>
        <taxon>Pseudomonadota</taxon>
        <taxon>Betaproteobacteria</taxon>
        <taxon>Burkholderiales</taxon>
        <taxon>Oxalobacteraceae</taxon>
        <taxon>Telluria group</taxon>
        <taxon>Duganella</taxon>
    </lineage>
</organism>
<feature type="compositionally biased region" description="Low complexity" evidence="4">
    <location>
        <begin position="561"/>
        <end position="571"/>
    </location>
</feature>
<dbReference type="Proteomes" id="UP000433309">
    <property type="component" value="Unassembled WGS sequence"/>
</dbReference>
<evidence type="ECO:0000313" key="7">
    <source>
        <dbReference type="Proteomes" id="UP000433309"/>
    </source>
</evidence>
<feature type="domain" description="Amine oxidase" evidence="5">
    <location>
        <begin position="17"/>
        <end position="303"/>
    </location>
</feature>
<dbReference type="GO" id="GO:0007264">
    <property type="term" value="P:small GTPase-mediated signal transduction"/>
    <property type="evidence" value="ECO:0007669"/>
    <property type="project" value="InterPro"/>
</dbReference>
<comment type="subunit">
    <text evidence="2">Interacts with COX5B; this interaction may contribute to localize PYROXD2 to the inner face of the inner mitochondrial membrane.</text>
</comment>
<sequence>MSQQEFDIVAMGAGHNGLVAAAYLAKAGKRVLVLERKPWYGGGVVTREINTPGYWHDEHSSVHIMIQGNPMLRQDELGLLSRFGLKYNYSDVPHATIFDDQSVLISYKDLDRTCAGIAKISERDAHAYREFALSSMRILPMFMSGLYAPPAPMGGLMAMLDQNDEGREMLNYMQRSCLDIANELFESDKVKIHLLRLVSENLQMPDELGTGMGIFLMPGIIHTYGVSQPIGGSGKLSEALVRCIEHYGGEVRCNSEVTRILVSGGQATGVELSDGQQIKARDAVIGAIHPHRLRQFVSGVHEPVLKRAEKTALAPFSIMVSHYDLHEQAKFYAGEDINKATMLEMLSTSKLSEMLDDFDGLRRGRITERRLIAGGDESIGDPTRVPAGKGMFHGITFAPYELAEGGHARWDEVKEEIGDLSLQAYRKFVSNLTSDNIIKRTICSPLDLERSSPNSMVRGDVHGVAPYFYQTLSHRPTPDLGQFTVPDVRGLYLVGPFMHPGGGVFGAGRATAIKMFEHLGMDFNRAINGEAGDGQRSISLPAASGGHGTGLAANGGTANGAATAHAAGANGRQASAGMTLRGEDDSELMTVSEIRREGDALIISGKSFGTMPMVVRLDADAARSGLKLLGMRTLPFLMTLPFRRKSAAAKEDAQ</sequence>
<protein>
    <recommendedName>
        <fullName evidence="3">Pyridine nucleotide-disulfide oxidoreductase domain-containing protein 2</fullName>
    </recommendedName>
</protein>
<dbReference type="PANTHER" id="PTHR10668">
    <property type="entry name" value="PHYTOENE DEHYDROGENASE"/>
    <property type="match status" value="1"/>
</dbReference>
<evidence type="ECO:0000313" key="6">
    <source>
        <dbReference type="EMBL" id="MRW88549.1"/>
    </source>
</evidence>
<evidence type="ECO:0000259" key="5">
    <source>
        <dbReference type="Pfam" id="PF01593"/>
    </source>
</evidence>
<dbReference type="GO" id="GO:0005092">
    <property type="term" value="F:GDP-dissociation inhibitor activity"/>
    <property type="evidence" value="ECO:0007669"/>
    <property type="project" value="InterPro"/>
</dbReference>
<dbReference type="GO" id="GO:0016491">
    <property type="term" value="F:oxidoreductase activity"/>
    <property type="evidence" value="ECO:0007669"/>
    <property type="project" value="InterPro"/>
</dbReference>
<dbReference type="RefSeq" id="WP_154372223.1">
    <property type="nucleotide sequence ID" value="NZ_WKJK01000001.1"/>
</dbReference>
<dbReference type="Gene3D" id="3.50.50.60">
    <property type="entry name" value="FAD/NAD(P)-binding domain"/>
    <property type="match status" value="2"/>
</dbReference>
<comment type="function">
    <text evidence="1">Probable oxidoreductase that may play a role as regulator of mitochondrial function.</text>
</comment>
<dbReference type="InterPro" id="IPR002937">
    <property type="entry name" value="Amino_oxidase"/>
</dbReference>
<dbReference type="InterPro" id="IPR036188">
    <property type="entry name" value="FAD/NAD-bd_sf"/>
</dbReference>
<accession>A0A6I2KX40</accession>
<proteinExistence type="predicted"/>
<evidence type="ECO:0000256" key="2">
    <source>
        <dbReference type="ARBA" id="ARBA00038825"/>
    </source>
</evidence>
<dbReference type="PRINTS" id="PR00891">
    <property type="entry name" value="RABGDIREP"/>
</dbReference>
<name>A0A6I2KX40_9BURK</name>
<evidence type="ECO:0000256" key="4">
    <source>
        <dbReference type="SAM" id="MobiDB-lite"/>
    </source>
</evidence>
<dbReference type="InterPro" id="IPR018203">
    <property type="entry name" value="GDP_dissociation_inhibitor"/>
</dbReference>
<evidence type="ECO:0000256" key="3">
    <source>
        <dbReference type="ARBA" id="ARBA00040298"/>
    </source>
</evidence>
<dbReference type="Pfam" id="PF01593">
    <property type="entry name" value="Amino_oxidase"/>
    <property type="match status" value="1"/>
</dbReference>
<dbReference type="SUPFAM" id="SSF51905">
    <property type="entry name" value="FAD/NAD(P)-binding domain"/>
    <property type="match status" value="1"/>
</dbReference>
<dbReference type="EMBL" id="WKJK01000001">
    <property type="protein sequence ID" value="MRW88549.1"/>
    <property type="molecule type" value="Genomic_DNA"/>
</dbReference>